<evidence type="ECO:0000256" key="7">
    <source>
        <dbReference type="HAMAP-Rule" id="MF_02060"/>
    </source>
</evidence>
<dbReference type="PANTHER" id="PTHR43453:SF1">
    <property type="entry name" value="TRNA_RRNA METHYLTRANSFERASE SPOU TYPE DOMAIN-CONTAINING PROTEIN"/>
    <property type="match status" value="1"/>
</dbReference>
<dbReference type="EMBL" id="MGBR01000001">
    <property type="protein sequence ID" value="OGK73497.1"/>
    <property type="molecule type" value="Genomic_DNA"/>
</dbReference>
<evidence type="ECO:0000256" key="3">
    <source>
        <dbReference type="ARBA" id="ARBA00022679"/>
    </source>
</evidence>
<feature type="binding site" evidence="7">
    <location>
        <position position="144"/>
    </location>
    <ligand>
        <name>S-adenosyl-L-methionine</name>
        <dbReference type="ChEBI" id="CHEBI:59789"/>
    </ligand>
</feature>
<feature type="binding site" evidence="7">
    <location>
        <position position="100"/>
    </location>
    <ligand>
        <name>S-adenosyl-L-methionine</name>
        <dbReference type="ChEBI" id="CHEBI:59789"/>
    </ligand>
</feature>
<evidence type="ECO:0000256" key="2">
    <source>
        <dbReference type="ARBA" id="ARBA00022603"/>
    </source>
</evidence>
<keyword evidence="1 7" id="KW-0820">tRNA-binding</keyword>
<dbReference type="GO" id="GO:0002938">
    <property type="term" value="P:tRNA guanine ribose methylation"/>
    <property type="evidence" value="ECO:0007669"/>
    <property type="project" value="UniProtKB-UniRule"/>
</dbReference>
<comment type="function">
    <text evidence="7">Catalyzes the 2'-O methylation of guanosine at position 18 in tRNA.</text>
</comment>
<sequence length="201" mass="22927">MISEERKKRFQEVTSHRLQDVIVLENIHDPHNALAAVRNCDAFGIQTAHIIFETEKIFNPKELGKVTSSSANKWVDTICWEKTSECITALKKQGFHIISTILDPKAKQPSKIDLNDSKNAIVFGNEGFGISETAKIMADELVYIPMCGFVDSINLSVTVGIMLYELSRQRKETDTFYLSQEDQNSLLKKWIDVEIKKKHRL</sequence>
<dbReference type="PANTHER" id="PTHR43453">
    <property type="entry name" value="RRNA METHYLASE-LIKE"/>
    <property type="match status" value="1"/>
</dbReference>
<dbReference type="InterPro" id="IPR029028">
    <property type="entry name" value="Alpha/beta_knot_MTases"/>
</dbReference>
<evidence type="ECO:0000313" key="9">
    <source>
        <dbReference type="EMBL" id="OGK73497.1"/>
    </source>
</evidence>
<keyword evidence="2 7" id="KW-0489">Methyltransferase</keyword>
<keyword evidence="6 7" id="KW-0694">RNA-binding</keyword>
<organism evidence="9 10">
    <name type="scientific">Candidatus Roizmanbacteria bacterium RIFOXYD1_FULL_38_12</name>
    <dbReference type="NCBI Taxonomy" id="1802093"/>
    <lineage>
        <taxon>Bacteria</taxon>
        <taxon>Candidatus Roizmaniibacteriota</taxon>
    </lineage>
</organism>
<dbReference type="GO" id="GO:0000049">
    <property type="term" value="F:tRNA binding"/>
    <property type="evidence" value="ECO:0007669"/>
    <property type="project" value="UniProtKB-UniRule"/>
</dbReference>
<gene>
    <name evidence="7" type="primary">trmH</name>
    <name evidence="9" type="ORF">A3K52_01740</name>
</gene>
<proteinExistence type="inferred from homology"/>
<keyword evidence="5 7" id="KW-0819">tRNA processing</keyword>
<dbReference type="InterPro" id="IPR033671">
    <property type="entry name" value="TrmH"/>
</dbReference>
<dbReference type="SUPFAM" id="SSF75217">
    <property type="entry name" value="alpha/beta knot"/>
    <property type="match status" value="1"/>
</dbReference>
<dbReference type="EC" id="2.1.1.34" evidence="7"/>
<name>A0A1F7L052_9BACT</name>
<accession>A0A1F7L052</accession>
<evidence type="ECO:0000256" key="4">
    <source>
        <dbReference type="ARBA" id="ARBA00022691"/>
    </source>
</evidence>
<dbReference type="HAMAP" id="MF_02060">
    <property type="entry name" value="tRNA_methyltr_TrmH"/>
    <property type="match status" value="1"/>
</dbReference>
<feature type="domain" description="tRNA/rRNA methyltransferase SpoU type" evidence="8">
    <location>
        <begin position="21"/>
        <end position="164"/>
    </location>
</feature>
<dbReference type="GO" id="GO:0141100">
    <property type="term" value="F:tRNA (guanine(18)-2'-O)-methyltransferase activity"/>
    <property type="evidence" value="ECO:0007669"/>
    <property type="project" value="UniProtKB-UniRule"/>
</dbReference>
<evidence type="ECO:0000259" key="8">
    <source>
        <dbReference type="Pfam" id="PF00588"/>
    </source>
</evidence>
<keyword evidence="4 7" id="KW-0949">S-adenosyl-L-methionine</keyword>
<dbReference type="CDD" id="cd18092">
    <property type="entry name" value="SpoU-like_TrmH"/>
    <property type="match status" value="1"/>
</dbReference>
<reference evidence="9 10" key="1">
    <citation type="journal article" date="2016" name="Nat. Commun.">
        <title>Thousands of microbial genomes shed light on interconnected biogeochemical processes in an aquifer system.</title>
        <authorList>
            <person name="Anantharaman K."/>
            <person name="Brown C.T."/>
            <person name="Hug L.A."/>
            <person name="Sharon I."/>
            <person name="Castelle C.J."/>
            <person name="Probst A.J."/>
            <person name="Thomas B.C."/>
            <person name="Singh A."/>
            <person name="Wilkins M.J."/>
            <person name="Karaoz U."/>
            <person name="Brodie E.L."/>
            <person name="Williams K.H."/>
            <person name="Hubbard S.S."/>
            <person name="Banfield J.F."/>
        </authorList>
    </citation>
    <scope>NUCLEOTIDE SEQUENCE [LARGE SCALE GENOMIC DNA]</scope>
</reference>
<evidence type="ECO:0000256" key="6">
    <source>
        <dbReference type="ARBA" id="ARBA00022884"/>
    </source>
</evidence>
<evidence type="ECO:0000313" key="10">
    <source>
        <dbReference type="Proteomes" id="UP000177050"/>
    </source>
</evidence>
<keyword evidence="3 7" id="KW-0808">Transferase</keyword>
<dbReference type="InterPro" id="IPR029026">
    <property type="entry name" value="tRNA_m1G_MTases_N"/>
</dbReference>
<evidence type="ECO:0000256" key="1">
    <source>
        <dbReference type="ARBA" id="ARBA00022555"/>
    </source>
</evidence>
<evidence type="ECO:0000256" key="5">
    <source>
        <dbReference type="ARBA" id="ARBA00022694"/>
    </source>
</evidence>
<comment type="caution">
    <text evidence="9">The sequence shown here is derived from an EMBL/GenBank/DDBJ whole genome shotgun (WGS) entry which is preliminary data.</text>
</comment>
<comment type="caution">
    <text evidence="7">Lacks conserved residue(s) required for the propagation of feature annotation.</text>
</comment>
<protein>
    <recommendedName>
        <fullName evidence="7">tRNA (guanosine(18)-2'-O)-methyltransferase</fullName>
        <ecNumber evidence="7">2.1.1.34</ecNumber>
    </recommendedName>
    <alternativeName>
        <fullName evidence="7">tRNA [Gm18] methyltransferase</fullName>
    </alternativeName>
</protein>
<comment type="catalytic activity">
    <reaction evidence="7">
        <text>guanosine(18) in tRNA + S-adenosyl-L-methionine = 2'-O-methylguanosine(18) in tRNA + S-adenosyl-L-homocysteine + H(+)</text>
        <dbReference type="Rhea" id="RHEA:20077"/>
        <dbReference type="Rhea" id="RHEA-COMP:10190"/>
        <dbReference type="Rhea" id="RHEA-COMP:10192"/>
        <dbReference type="ChEBI" id="CHEBI:15378"/>
        <dbReference type="ChEBI" id="CHEBI:57856"/>
        <dbReference type="ChEBI" id="CHEBI:59789"/>
        <dbReference type="ChEBI" id="CHEBI:74269"/>
        <dbReference type="ChEBI" id="CHEBI:74445"/>
        <dbReference type="EC" id="2.1.1.34"/>
    </reaction>
</comment>
<dbReference type="Proteomes" id="UP000177050">
    <property type="component" value="Unassembled WGS sequence"/>
</dbReference>
<dbReference type="Pfam" id="PF00588">
    <property type="entry name" value="SpoU_methylase"/>
    <property type="match status" value="1"/>
</dbReference>
<dbReference type="InterPro" id="IPR001537">
    <property type="entry name" value="SpoU_MeTrfase"/>
</dbReference>
<dbReference type="AlphaFoldDB" id="A0A1F7L052"/>
<comment type="similarity">
    <text evidence="7">Belongs to the class IV-like SAM-binding methyltransferase superfamily. RNA methyltransferase TrmH family.</text>
</comment>
<dbReference type="Gene3D" id="3.40.1280.10">
    <property type="match status" value="1"/>
</dbReference>